<accession>A0AAW1CEG8</accession>
<name>A0AAW1CEG8_9HEMI</name>
<proteinExistence type="predicted"/>
<protein>
    <submittedName>
        <fullName evidence="1">Uncharacterized protein</fullName>
    </submittedName>
</protein>
<reference evidence="1 2" key="1">
    <citation type="submission" date="2022-12" db="EMBL/GenBank/DDBJ databases">
        <title>Chromosome-level genome assembly of true bugs.</title>
        <authorList>
            <person name="Ma L."/>
            <person name="Li H."/>
        </authorList>
    </citation>
    <scope>NUCLEOTIDE SEQUENCE [LARGE SCALE GENOMIC DNA]</scope>
    <source>
        <strain evidence="1">Lab_2022b</strain>
    </source>
</reference>
<evidence type="ECO:0000313" key="2">
    <source>
        <dbReference type="Proteomes" id="UP001461498"/>
    </source>
</evidence>
<sequence>MDIDSDLYDLKNISQYCIEKTANGHYDKCPWSDPKLTDCTDSCVCDTIAMRSFSIRRTLDYLFGRGDCEDRF</sequence>
<dbReference type="EMBL" id="JAPXFL010000026">
    <property type="protein sequence ID" value="KAK9496971.1"/>
    <property type="molecule type" value="Genomic_DNA"/>
</dbReference>
<organism evidence="1 2">
    <name type="scientific">Rhynocoris fuscipes</name>
    <dbReference type="NCBI Taxonomy" id="488301"/>
    <lineage>
        <taxon>Eukaryota</taxon>
        <taxon>Metazoa</taxon>
        <taxon>Ecdysozoa</taxon>
        <taxon>Arthropoda</taxon>
        <taxon>Hexapoda</taxon>
        <taxon>Insecta</taxon>
        <taxon>Pterygota</taxon>
        <taxon>Neoptera</taxon>
        <taxon>Paraneoptera</taxon>
        <taxon>Hemiptera</taxon>
        <taxon>Heteroptera</taxon>
        <taxon>Panheteroptera</taxon>
        <taxon>Cimicomorpha</taxon>
        <taxon>Reduviidae</taxon>
        <taxon>Harpactorinae</taxon>
        <taxon>Harpactorini</taxon>
        <taxon>Rhynocoris</taxon>
    </lineage>
</organism>
<gene>
    <name evidence="1" type="ORF">O3M35_012840</name>
</gene>
<evidence type="ECO:0000313" key="1">
    <source>
        <dbReference type="EMBL" id="KAK9496971.1"/>
    </source>
</evidence>
<comment type="caution">
    <text evidence="1">The sequence shown here is derived from an EMBL/GenBank/DDBJ whole genome shotgun (WGS) entry which is preliminary data.</text>
</comment>
<keyword evidence="2" id="KW-1185">Reference proteome</keyword>
<dbReference type="Proteomes" id="UP001461498">
    <property type="component" value="Unassembled WGS sequence"/>
</dbReference>
<dbReference type="AlphaFoldDB" id="A0AAW1CEG8"/>